<sequence length="248" mass="26671">MSLDYTLLAVDGTGRVLARTGDVDRVRPVASVGKLLLLGHVATLLDRGELDPAEQLARESTEFVADSGLWQHLDVPSLSVLDCCRLVAAVSDNLATNVLFTRVGVDAVRAYTDALGVAPYELLDLIRTSRGPHTAPTFARGSATALVRFLQLLDAGEVPAQVREWMRLNVDLTLAASALAFDPLAHIDSKPLLHNKTGSDDGVRVDVGTVVTGDRTVHYCAMAHWTPSEPFTAAIAQELRALLRDALQ</sequence>
<name>A0A3D9UW26_9MICO</name>
<proteinExistence type="predicted"/>
<feature type="domain" description="Beta-lactamase class A catalytic" evidence="1">
    <location>
        <begin position="24"/>
        <end position="220"/>
    </location>
</feature>
<dbReference type="Gene3D" id="3.40.710.10">
    <property type="entry name" value="DD-peptidase/beta-lactamase superfamily"/>
    <property type="match status" value="1"/>
</dbReference>
<dbReference type="PANTHER" id="PTHR35333:SF3">
    <property type="entry name" value="BETA-LACTAMASE-TYPE TRANSPEPTIDASE FOLD CONTAINING PROTEIN"/>
    <property type="match status" value="1"/>
</dbReference>
<dbReference type="OrthoDB" id="3673924at2"/>
<keyword evidence="3" id="KW-1185">Reference proteome</keyword>
<dbReference type="PANTHER" id="PTHR35333">
    <property type="entry name" value="BETA-LACTAMASE"/>
    <property type="match status" value="1"/>
</dbReference>
<evidence type="ECO:0000259" key="1">
    <source>
        <dbReference type="Pfam" id="PF13354"/>
    </source>
</evidence>
<dbReference type="GO" id="GO:0008800">
    <property type="term" value="F:beta-lactamase activity"/>
    <property type="evidence" value="ECO:0007669"/>
    <property type="project" value="InterPro"/>
</dbReference>
<dbReference type="GO" id="GO:0046677">
    <property type="term" value="P:response to antibiotic"/>
    <property type="evidence" value="ECO:0007669"/>
    <property type="project" value="InterPro"/>
</dbReference>
<organism evidence="2 3">
    <name type="scientific">Calidifontibacter indicus</name>
    <dbReference type="NCBI Taxonomy" id="419650"/>
    <lineage>
        <taxon>Bacteria</taxon>
        <taxon>Bacillati</taxon>
        <taxon>Actinomycetota</taxon>
        <taxon>Actinomycetes</taxon>
        <taxon>Micrococcales</taxon>
        <taxon>Dermacoccaceae</taxon>
        <taxon>Calidifontibacter</taxon>
    </lineage>
</organism>
<dbReference type="GO" id="GO:0030655">
    <property type="term" value="P:beta-lactam antibiotic catabolic process"/>
    <property type="evidence" value="ECO:0007669"/>
    <property type="project" value="InterPro"/>
</dbReference>
<dbReference type="Pfam" id="PF13354">
    <property type="entry name" value="Beta-lactamase2"/>
    <property type="match status" value="1"/>
</dbReference>
<dbReference type="EMBL" id="QTUA01000001">
    <property type="protein sequence ID" value="REF32180.1"/>
    <property type="molecule type" value="Genomic_DNA"/>
</dbReference>
<accession>A0A3D9UW26</accession>
<dbReference type="AlphaFoldDB" id="A0A3D9UW26"/>
<comment type="caution">
    <text evidence="2">The sequence shown here is derived from an EMBL/GenBank/DDBJ whole genome shotgun (WGS) entry which is preliminary data.</text>
</comment>
<protein>
    <submittedName>
        <fullName evidence="2">Beta-lactamase class A</fullName>
    </submittedName>
</protein>
<dbReference type="InterPro" id="IPR012338">
    <property type="entry name" value="Beta-lactam/transpept-like"/>
</dbReference>
<dbReference type="InterPro" id="IPR045155">
    <property type="entry name" value="Beta-lactam_cat"/>
</dbReference>
<gene>
    <name evidence="2" type="ORF">DFJ65_3282</name>
</gene>
<dbReference type="Proteomes" id="UP000256253">
    <property type="component" value="Unassembled WGS sequence"/>
</dbReference>
<dbReference type="RefSeq" id="WP_115923923.1">
    <property type="nucleotide sequence ID" value="NZ_QTUA01000001.1"/>
</dbReference>
<dbReference type="InterPro" id="IPR000871">
    <property type="entry name" value="Beta-lactam_class-A"/>
</dbReference>
<evidence type="ECO:0000313" key="2">
    <source>
        <dbReference type="EMBL" id="REF32180.1"/>
    </source>
</evidence>
<dbReference type="SUPFAM" id="SSF56601">
    <property type="entry name" value="beta-lactamase/transpeptidase-like"/>
    <property type="match status" value="1"/>
</dbReference>
<evidence type="ECO:0000313" key="3">
    <source>
        <dbReference type="Proteomes" id="UP000256253"/>
    </source>
</evidence>
<reference evidence="2 3" key="1">
    <citation type="submission" date="2018-08" db="EMBL/GenBank/DDBJ databases">
        <title>Sequencing the genomes of 1000 actinobacteria strains.</title>
        <authorList>
            <person name="Klenk H.-P."/>
        </authorList>
    </citation>
    <scope>NUCLEOTIDE SEQUENCE [LARGE SCALE GENOMIC DNA]</scope>
    <source>
        <strain evidence="2 3">DSM 22967</strain>
    </source>
</reference>